<dbReference type="GO" id="GO:0000287">
    <property type="term" value="F:magnesium ion binding"/>
    <property type="evidence" value="ECO:0007669"/>
    <property type="project" value="InterPro"/>
</dbReference>
<comment type="catalytic activity">
    <reaction evidence="3">
        <text>D-ribose 5-phosphate + ATP = 5-phospho-alpha-D-ribose 1-diphosphate + AMP + H(+)</text>
        <dbReference type="Rhea" id="RHEA:15609"/>
        <dbReference type="ChEBI" id="CHEBI:15378"/>
        <dbReference type="ChEBI" id="CHEBI:30616"/>
        <dbReference type="ChEBI" id="CHEBI:58017"/>
        <dbReference type="ChEBI" id="CHEBI:78346"/>
        <dbReference type="ChEBI" id="CHEBI:456215"/>
        <dbReference type="EC" id="2.7.6.1"/>
    </reaction>
</comment>
<keyword evidence="7" id="KW-1185">Reference proteome</keyword>
<feature type="domain" description="Ribose-phosphate pyrophosphokinase N-terminal" evidence="4">
    <location>
        <begin position="104"/>
        <end position="168"/>
    </location>
</feature>
<evidence type="ECO:0000259" key="4">
    <source>
        <dbReference type="Pfam" id="PF13793"/>
    </source>
</evidence>
<evidence type="ECO:0000259" key="5">
    <source>
        <dbReference type="Pfam" id="PF13966"/>
    </source>
</evidence>
<dbReference type="InterPro" id="IPR029099">
    <property type="entry name" value="Pribosyltran_N"/>
</dbReference>
<dbReference type="GO" id="GO:0006164">
    <property type="term" value="P:purine nucleotide biosynthetic process"/>
    <property type="evidence" value="ECO:0007669"/>
    <property type="project" value="TreeGrafter"/>
</dbReference>
<dbReference type="GO" id="GO:0006015">
    <property type="term" value="P:5-phosphoribose 1-diphosphate biosynthetic process"/>
    <property type="evidence" value="ECO:0007669"/>
    <property type="project" value="TreeGrafter"/>
</dbReference>
<reference evidence="6 7" key="1">
    <citation type="journal article" date="2005" name="PLoS Biol.">
        <title>The genomes of Oryza sativa: a history of duplications.</title>
        <authorList>
            <person name="Yu J."/>
            <person name="Wang J."/>
            <person name="Lin W."/>
            <person name="Li S."/>
            <person name="Li H."/>
            <person name="Zhou J."/>
            <person name="Ni P."/>
            <person name="Dong W."/>
            <person name="Hu S."/>
            <person name="Zeng C."/>
            <person name="Zhang J."/>
            <person name="Zhang Y."/>
            <person name="Li R."/>
            <person name="Xu Z."/>
            <person name="Li S."/>
            <person name="Li X."/>
            <person name="Zheng H."/>
            <person name="Cong L."/>
            <person name="Lin L."/>
            <person name="Yin J."/>
            <person name="Geng J."/>
            <person name="Li G."/>
            <person name="Shi J."/>
            <person name="Liu J."/>
            <person name="Lv H."/>
            <person name="Li J."/>
            <person name="Wang J."/>
            <person name="Deng Y."/>
            <person name="Ran L."/>
            <person name="Shi X."/>
            <person name="Wang X."/>
            <person name="Wu Q."/>
            <person name="Li C."/>
            <person name="Ren X."/>
            <person name="Wang J."/>
            <person name="Wang X."/>
            <person name="Li D."/>
            <person name="Liu D."/>
            <person name="Zhang X."/>
            <person name="Ji Z."/>
            <person name="Zhao W."/>
            <person name="Sun Y."/>
            <person name="Zhang Z."/>
            <person name="Bao J."/>
            <person name="Han Y."/>
            <person name="Dong L."/>
            <person name="Ji J."/>
            <person name="Chen P."/>
            <person name="Wu S."/>
            <person name="Liu J."/>
            <person name="Xiao Y."/>
            <person name="Bu D."/>
            <person name="Tan J."/>
            <person name="Yang L."/>
            <person name="Ye C."/>
            <person name="Zhang J."/>
            <person name="Xu J."/>
            <person name="Zhou Y."/>
            <person name="Yu Y."/>
            <person name="Zhang B."/>
            <person name="Zhuang S."/>
            <person name="Wei H."/>
            <person name="Liu B."/>
            <person name="Lei M."/>
            <person name="Yu H."/>
            <person name="Li Y."/>
            <person name="Xu H."/>
            <person name="Wei S."/>
            <person name="He X."/>
            <person name="Fang L."/>
            <person name="Zhang Z."/>
            <person name="Zhang Y."/>
            <person name="Huang X."/>
            <person name="Su Z."/>
            <person name="Tong W."/>
            <person name="Li J."/>
            <person name="Tong Z."/>
            <person name="Li S."/>
            <person name="Ye J."/>
            <person name="Wang L."/>
            <person name="Fang L."/>
            <person name="Lei T."/>
            <person name="Chen C."/>
            <person name="Chen H."/>
            <person name="Xu Z."/>
            <person name="Li H."/>
            <person name="Huang H."/>
            <person name="Zhang F."/>
            <person name="Xu H."/>
            <person name="Li N."/>
            <person name="Zhao C."/>
            <person name="Li S."/>
            <person name="Dong L."/>
            <person name="Huang Y."/>
            <person name="Li L."/>
            <person name="Xi Y."/>
            <person name="Qi Q."/>
            <person name="Li W."/>
            <person name="Zhang B."/>
            <person name="Hu W."/>
            <person name="Zhang Y."/>
            <person name="Tian X."/>
            <person name="Jiao Y."/>
            <person name="Liang X."/>
            <person name="Jin J."/>
            <person name="Gao L."/>
            <person name="Zheng W."/>
            <person name="Hao B."/>
            <person name="Liu S."/>
            <person name="Wang W."/>
            <person name="Yuan L."/>
            <person name="Cao M."/>
            <person name="McDermott J."/>
            <person name="Samudrala R."/>
            <person name="Wang J."/>
            <person name="Wong G.K."/>
            <person name="Yang H."/>
        </authorList>
    </citation>
    <scope>NUCLEOTIDE SEQUENCE [LARGE SCALE GENOMIC DNA]</scope>
    <source>
        <strain evidence="7">cv. 93-11</strain>
    </source>
</reference>
<dbReference type="Pfam" id="PF13966">
    <property type="entry name" value="zf-RVT"/>
    <property type="match status" value="1"/>
</dbReference>
<dbReference type="STRING" id="39946.A2X5D8"/>
<evidence type="ECO:0008006" key="8">
    <source>
        <dbReference type="Google" id="ProtNLM"/>
    </source>
</evidence>
<dbReference type="Pfam" id="PF13793">
    <property type="entry name" value="Pribosyltran_N"/>
    <property type="match status" value="1"/>
</dbReference>
<comment type="similarity">
    <text evidence="1">Belongs to the ribose-phosphate pyrophosphokinase family.</text>
</comment>
<dbReference type="Proteomes" id="UP000007015">
    <property type="component" value="Chromosome 2"/>
</dbReference>
<dbReference type="SUPFAM" id="SSF53271">
    <property type="entry name" value="PRTase-like"/>
    <property type="match status" value="1"/>
</dbReference>
<accession>A2X5D8</accession>
<evidence type="ECO:0000313" key="6">
    <source>
        <dbReference type="EMBL" id="EAY86048.1"/>
    </source>
</evidence>
<dbReference type="GO" id="GO:0002189">
    <property type="term" value="C:ribose phosphate diphosphokinase complex"/>
    <property type="evidence" value="ECO:0007669"/>
    <property type="project" value="TreeGrafter"/>
</dbReference>
<sequence length="183" mass="20779">MEKCPNWKFVWENKAPMKVQFFAWLLTKDRFPIKRNLHKKTIVPAPTCELCNSADEKALHLCFQCPFAVTFWSAMNIPSQLDGKHSSDVLPVPALSQPSSSSRLRIFSGTANPTLAQEVAFYLGMELGRVKIKRFTDGGSVRGCDMFLVQATCPPPNENLMELLIMIDGRPPRILRFGWQQQH</sequence>
<evidence type="ECO:0000313" key="7">
    <source>
        <dbReference type="Proteomes" id="UP000007015"/>
    </source>
</evidence>
<proteinExistence type="inferred from homology"/>
<feature type="domain" description="Reverse transcriptase zinc-binding" evidence="5">
    <location>
        <begin position="2"/>
        <end position="72"/>
    </location>
</feature>
<dbReference type="GO" id="GO:0005737">
    <property type="term" value="C:cytoplasm"/>
    <property type="evidence" value="ECO:0007669"/>
    <property type="project" value="TreeGrafter"/>
</dbReference>
<evidence type="ECO:0000256" key="1">
    <source>
        <dbReference type="ARBA" id="ARBA00006478"/>
    </source>
</evidence>
<organism evidence="6 7">
    <name type="scientific">Oryza sativa subsp. indica</name>
    <name type="common">Rice</name>
    <dbReference type="NCBI Taxonomy" id="39946"/>
    <lineage>
        <taxon>Eukaryota</taxon>
        <taxon>Viridiplantae</taxon>
        <taxon>Streptophyta</taxon>
        <taxon>Embryophyta</taxon>
        <taxon>Tracheophyta</taxon>
        <taxon>Spermatophyta</taxon>
        <taxon>Magnoliopsida</taxon>
        <taxon>Liliopsida</taxon>
        <taxon>Poales</taxon>
        <taxon>Poaceae</taxon>
        <taxon>BOP clade</taxon>
        <taxon>Oryzoideae</taxon>
        <taxon>Oryzeae</taxon>
        <taxon>Oryzinae</taxon>
        <taxon>Oryza</taxon>
        <taxon>Oryza sativa</taxon>
    </lineage>
</organism>
<evidence type="ECO:0000256" key="3">
    <source>
        <dbReference type="ARBA" id="ARBA00049535"/>
    </source>
</evidence>
<dbReference type="EMBL" id="CM000127">
    <property type="protein sequence ID" value="EAY86048.1"/>
    <property type="molecule type" value="Genomic_DNA"/>
</dbReference>
<protein>
    <recommendedName>
        <fullName evidence="8">Ribose-phosphate pyrophosphokinase N-terminal domain-containing protein</fullName>
    </recommendedName>
</protein>
<dbReference type="Gene3D" id="3.40.50.2020">
    <property type="match status" value="1"/>
</dbReference>
<dbReference type="PANTHER" id="PTHR10210">
    <property type="entry name" value="RIBOSE-PHOSPHATE DIPHOSPHOKINASE FAMILY MEMBER"/>
    <property type="match status" value="1"/>
</dbReference>
<dbReference type="InterPro" id="IPR005946">
    <property type="entry name" value="Rib-P_diPkinase"/>
</dbReference>
<dbReference type="AlphaFoldDB" id="A2X5D8"/>
<evidence type="ECO:0000256" key="2">
    <source>
        <dbReference type="ARBA" id="ARBA00022727"/>
    </source>
</evidence>
<dbReference type="HOGENOM" id="CLU_1477435_0_0_1"/>
<dbReference type="PANTHER" id="PTHR10210:SF85">
    <property type="entry name" value="OS02G0517564 PROTEIN"/>
    <property type="match status" value="1"/>
</dbReference>
<dbReference type="GO" id="GO:0004749">
    <property type="term" value="F:ribose phosphate diphosphokinase activity"/>
    <property type="evidence" value="ECO:0007669"/>
    <property type="project" value="UniProtKB-EC"/>
</dbReference>
<name>A2X5D8_ORYSI</name>
<gene>
    <name evidence="6" type="ORF">OsI_07414</name>
</gene>
<dbReference type="InterPro" id="IPR026960">
    <property type="entry name" value="RVT-Znf"/>
</dbReference>
<dbReference type="Gramene" id="BGIOSGA006378-TA">
    <property type="protein sequence ID" value="BGIOSGA006378-PA"/>
    <property type="gene ID" value="BGIOSGA006378"/>
</dbReference>
<keyword evidence="2" id="KW-0545">Nucleotide biosynthesis</keyword>
<dbReference type="SMART" id="SM01400">
    <property type="entry name" value="Pribosyltran_N"/>
    <property type="match status" value="1"/>
</dbReference>
<dbReference type="InterPro" id="IPR029057">
    <property type="entry name" value="PRTase-like"/>
</dbReference>